<evidence type="ECO:0000313" key="4">
    <source>
        <dbReference type="EMBL" id="AVH57802.1"/>
    </source>
</evidence>
<reference evidence="4 5" key="1">
    <citation type="submission" date="2018-02" db="EMBL/GenBank/DDBJ databases">
        <title>Complete genome sequence of Streptomyces dengpaensis, the producer of angucyclines.</title>
        <authorList>
            <person name="Yumei L."/>
        </authorList>
    </citation>
    <scope>NUCLEOTIDE SEQUENCE [LARGE SCALE GENOMIC DNA]</scope>
    <source>
        <strain evidence="4 5">XZHG99</strain>
    </source>
</reference>
<evidence type="ECO:0000259" key="3">
    <source>
        <dbReference type="Pfam" id="PF04909"/>
    </source>
</evidence>
<dbReference type="InterPro" id="IPR032466">
    <property type="entry name" value="Metal_Hydrolase"/>
</dbReference>
<dbReference type="Proteomes" id="UP000238413">
    <property type="component" value="Chromosome"/>
</dbReference>
<feature type="domain" description="Amidohydrolase-related" evidence="3">
    <location>
        <begin position="61"/>
        <end position="332"/>
    </location>
</feature>
<sequence length="373" mass="40591">MSPRSSAATGSSVNVAESVESVESVVSAESLESAEAPEAAESAEAAEVQEFWRRLGLPGLVDVHTHFMPERVLRKVWDYFDGLGPLTGRVEWPITYRADEDERLAMIREFGVCAFTAMLYPHKPGMAQWLNGWAVDFARRTPDCLHTATLFPEPGVETYVRAAVDSGARVFKAHVQVGAYDPEDQLLDAVWGLLAEAGVPIVMHCGSGPSPGKHTGPGPVAGVLARHPRLRLVVAHMGMPEYEDFLDLAERYGEVRLDTTMAFTDFSEGLAPFPREALRRLADLGGRVLLGTDFPNIPYAYVHQLHALERLGMGDDWLRAVCYENGARLFGIGPCPSGIDPRPSGIDPRPTRGDPVQPGLPSPAHRVAHPSIG</sequence>
<feature type="region of interest" description="Disordered" evidence="2">
    <location>
        <begin position="338"/>
        <end position="373"/>
    </location>
</feature>
<proteinExistence type="predicted"/>
<dbReference type="Pfam" id="PF04909">
    <property type="entry name" value="Amidohydro_2"/>
    <property type="match status" value="1"/>
</dbReference>
<dbReference type="EMBL" id="CP026652">
    <property type="protein sequence ID" value="AVH57802.1"/>
    <property type="molecule type" value="Genomic_DNA"/>
</dbReference>
<dbReference type="CDD" id="cd01292">
    <property type="entry name" value="metallo-dependent_hydrolases"/>
    <property type="match status" value="1"/>
</dbReference>
<organism evidence="4 5">
    <name type="scientific">Streptomyces dengpaensis</name>
    <dbReference type="NCBI Taxonomy" id="2049881"/>
    <lineage>
        <taxon>Bacteria</taxon>
        <taxon>Bacillati</taxon>
        <taxon>Actinomycetota</taxon>
        <taxon>Actinomycetes</taxon>
        <taxon>Kitasatosporales</taxon>
        <taxon>Streptomycetaceae</taxon>
        <taxon>Streptomyces</taxon>
    </lineage>
</organism>
<name>A0ABN5I449_9ACTN</name>
<protein>
    <submittedName>
        <fullName evidence="4">Amidohydrolase</fullName>
    </submittedName>
</protein>
<dbReference type="Gene3D" id="3.20.20.140">
    <property type="entry name" value="Metal-dependent hydrolases"/>
    <property type="match status" value="1"/>
</dbReference>
<dbReference type="SUPFAM" id="SSF51556">
    <property type="entry name" value="Metallo-dependent hydrolases"/>
    <property type="match status" value="1"/>
</dbReference>
<evidence type="ECO:0000256" key="1">
    <source>
        <dbReference type="ARBA" id="ARBA00023239"/>
    </source>
</evidence>
<dbReference type="PANTHER" id="PTHR21240">
    <property type="entry name" value="2-AMINO-3-CARBOXYLMUCONATE-6-SEMIALDEHYDE DECARBOXYLASE"/>
    <property type="match status" value="1"/>
</dbReference>
<dbReference type="PANTHER" id="PTHR21240:SF28">
    <property type="entry name" value="ISO-OROTATE DECARBOXYLASE (EUROFUNG)"/>
    <property type="match status" value="1"/>
</dbReference>
<dbReference type="InterPro" id="IPR006680">
    <property type="entry name" value="Amidohydro-rel"/>
</dbReference>
<gene>
    <name evidence="4" type="ORF">C4B68_20785</name>
</gene>
<keyword evidence="5" id="KW-1185">Reference proteome</keyword>
<dbReference type="InterPro" id="IPR032465">
    <property type="entry name" value="ACMSD"/>
</dbReference>
<evidence type="ECO:0000313" key="5">
    <source>
        <dbReference type="Proteomes" id="UP000238413"/>
    </source>
</evidence>
<keyword evidence="1" id="KW-0456">Lyase</keyword>
<evidence type="ECO:0000256" key="2">
    <source>
        <dbReference type="SAM" id="MobiDB-lite"/>
    </source>
</evidence>
<accession>A0ABN5I449</accession>